<sequence length="441" mass="49417">MMRRQLHWCVALVLLAAAPAALGRHSREVKKGGRGGAVEELANEMHMPRFAESIPNITVTIGKDAVLACVVDNLKNYKVAWVRVDTQTILSIHHNVITQNPRISLSHNDHRSWYLHINDVHEADRGWYMCQINTDPMRSRVGYVQVVVPPSIIDKETSSDMVVRENSNVSMACKAEGYPEPYIMWRREDGEDINYNGNEVSVVDGELLYITRVSRLHMGAYLCIASNGVPPSISKRVLLRVQFPPMLTIPNQLEGAYMGQDVVLECHTEAYPSSINYWTTERGDMIVSGDKYEAVSTDDGYKKYMMLKIRNISRKDFGSYKCVAKNSLGETDGLIKLDEIPVPSTTSTTSTTSQPASAGGKKRGRSKHSKQRHKHNEVVGAANKDFTTNRWDRGESNWDDMGQDENPDIPSEGLAMEDDCAWSRGAPLLLASSCLLVLWFQ</sequence>
<dbReference type="SMART" id="SM00409">
    <property type="entry name" value="IG"/>
    <property type="match status" value="3"/>
</dbReference>
<keyword evidence="3 10" id="KW-0732">Signal</keyword>
<evidence type="ECO:0000256" key="1">
    <source>
        <dbReference type="ARBA" id="ARBA00004236"/>
    </source>
</evidence>
<keyword evidence="4" id="KW-0677">Repeat</keyword>
<dbReference type="PANTHER" id="PTHR12231:SF253">
    <property type="entry name" value="DPR-INTERACTING PROTEIN ETA, ISOFORM B-RELATED"/>
    <property type="match status" value="1"/>
</dbReference>
<protein>
    <recommendedName>
        <fullName evidence="11">Ig-like domain-containing protein</fullName>
    </recommendedName>
</protein>
<feature type="compositionally biased region" description="Low complexity" evidence="9">
    <location>
        <begin position="344"/>
        <end position="359"/>
    </location>
</feature>
<evidence type="ECO:0000256" key="6">
    <source>
        <dbReference type="ARBA" id="ARBA00023157"/>
    </source>
</evidence>
<dbReference type="FunFam" id="2.60.40.10:FF:000392">
    <property type="entry name" value="CLUMA_CG000981, isoform A"/>
    <property type="match status" value="1"/>
</dbReference>
<dbReference type="InterPro" id="IPR003598">
    <property type="entry name" value="Ig_sub2"/>
</dbReference>
<evidence type="ECO:0000256" key="7">
    <source>
        <dbReference type="ARBA" id="ARBA00023180"/>
    </source>
</evidence>
<keyword evidence="6" id="KW-1015">Disulfide bond</keyword>
<dbReference type="EMBL" id="CADEPI010000004">
    <property type="protein sequence ID" value="CAB3360898.1"/>
    <property type="molecule type" value="Genomic_DNA"/>
</dbReference>
<dbReference type="GO" id="GO:0043005">
    <property type="term" value="C:neuron projection"/>
    <property type="evidence" value="ECO:0007669"/>
    <property type="project" value="TreeGrafter"/>
</dbReference>
<dbReference type="Pfam" id="PF13927">
    <property type="entry name" value="Ig_3"/>
    <property type="match status" value="2"/>
</dbReference>
<evidence type="ECO:0000256" key="9">
    <source>
        <dbReference type="SAM" id="MobiDB-lite"/>
    </source>
</evidence>
<dbReference type="SUPFAM" id="SSF48726">
    <property type="entry name" value="Immunoglobulin"/>
    <property type="match status" value="3"/>
</dbReference>
<evidence type="ECO:0000256" key="8">
    <source>
        <dbReference type="ARBA" id="ARBA00023319"/>
    </source>
</evidence>
<feature type="signal peptide" evidence="10">
    <location>
        <begin position="1"/>
        <end position="23"/>
    </location>
</feature>
<comment type="subcellular location">
    <subcellularLocation>
        <location evidence="1">Cell membrane</location>
    </subcellularLocation>
</comment>
<dbReference type="InterPro" id="IPR013783">
    <property type="entry name" value="Ig-like_fold"/>
</dbReference>
<evidence type="ECO:0000256" key="10">
    <source>
        <dbReference type="SAM" id="SignalP"/>
    </source>
</evidence>
<dbReference type="FunFam" id="2.60.40.10:FF:000376">
    <property type="entry name" value="CLUMA_CG000981, isoform A"/>
    <property type="match status" value="1"/>
</dbReference>
<evidence type="ECO:0000256" key="3">
    <source>
        <dbReference type="ARBA" id="ARBA00022729"/>
    </source>
</evidence>
<dbReference type="GO" id="GO:0005886">
    <property type="term" value="C:plasma membrane"/>
    <property type="evidence" value="ECO:0007669"/>
    <property type="project" value="UniProtKB-SubCell"/>
</dbReference>
<evidence type="ECO:0000313" key="12">
    <source>
        <dbReference type="EMBL" id="CAB3360898.1"/>
    </source>
</evidence>
<reference evidence="12 13" key="1">
    <citation type="submission" date="2020-04" db="EMBL/GenBank/DDBJ databases">
        <authorList>
            <person name="Alioto T."/>
            <person name="Alioto T."/>
            <person name="Gomez Garrido J."/>
        </authorList>
    </citation>
    <scope>NUCLEOTIDE SEQUENCE [LARGE SCALE GENOMIC DNA]</scope>
</reference>
<accession>A0A8S1BW88</accession>
<proteinExistence type="predicted"/>
<feature type="chain" id="PRO_5035791509" description="Ig-like domain-containing protein" evidence="10">
    <location>
        <begin position="24"/>
        <end position="441"/>
    </location>
</feature>
<dbReference type="OrthoDB" id="10012075at2759"/>
<dbReference type="InterPro" id="IPR036179">
    <property type="entry name" value="Ig-like_dom_sf"/>
</dbReference>
<dbReference type="FunFam" id="2.60.40.10:FF:000328">
    <property type="entry name" value="CLUMA_CG000981, isoform A"/>
    <property type="match status" value="1"/>
</dbReference>
<keyword evidence="2" id="KW-1003">Cell membrane</keyword>
<dbReference type="InterPro" id="IPR013106">
    <property type="entry name" value="Ig_V-set"/>
</dbReference>
<gene>
    <name evidence="12" type="ORF">CLODIP_2_CD03353</name>
</gene>
<name>A0A8S1BW88_9INSE</name>
<keyword evidence="13" id="KW-1185">Reference proteome</keyword>
<evidence type="ECO:0000313" key="13">
    <source>
        <dbReference type="Proteomes" id="UP000494165"/>
    </source>
</evidence>
<feature type="domain" description="Ig-like" evidence="11">
    <location>
        <begin position="244"/>
        <end position="327"/>
    </location>
</feature>
<feature type="domain" description="Ig-like" evidence="11">
    <location>
        <begin position="48"/>
        <end position="142"/>
    </location>
</feature>
<keyword evidence="7" id="KW-0325">Glycoprotein</keyword>
<feature type="region of interest" description="Disordered" evidence="9">
    <location>
        <begin position="341"/>
        <end position="377"/>
    </location>
</feature>
<dbReference type="SMART" id="SM00408">
    <property type="entry name" value="IGc2"/>
    <property type="match status" value="3"/>
</dbReference>
<dbReference type="PANTHER" id="PTHR12231">
    <property type="entry name" value="CTX-RELATED TYPE I TRANSMEMBRANE PROTEIN"/>
    <property type="match status" value="1"/>
</dbReference>
<dbReference type="InterPro" id="IPR051170">
    <property type="entry name" value="Neural/epithelial_adhesion"/>
</dbReference>
<dbReference type="Pfam" id="PF07686">
    <property type="entry name" value="V-set"/>
    <property type="match status" value="1"/>
</dbReference>
<evidence type="ECO:0000256" key="4">
    <source>
        <dbReference type="ARBA" id="ARBA00022737"/>
    </source>
</evidence>
<evidence type="ECO:0000256" key="5">
    <source>
        <dbReference type="ARBA" id="ARBA00023136"/>
    </source>
</evidence>
<evidence type="ECO:0000256" key="2">
    <source>
        <dbReference type="ARBA" id="ARBA00022475"/>
    </source>
</evidence>
<comment type="caution">
    <text evidence="12">The sequence shown here is derived from an EMBL/GenBank/DDBJ whole genome shotgun (WGS) entry which is preliminary data.</text>
</comment>
<dbReference type="InterPro" id="IPR007110">
    <property type="entry name" value="Ig-like_dom"/>
</dbReference>
<keyword evidence="8" id="KW-0393">Immunoglobulin domain</keyword>
<dbReference type="Proteomes" id="UP000494165">
    <property type="component" value="Unassembled WGS sequence"/>
</dbReference>
<dbReference type="Gene3D" id="2.60.40.10">
    <property type="entry name" value="Immunoglobulins"/>
    <property type="match status" value="3"/>
</dbReference>
<dbReference type="InterPro" id="IPR003599">
    <property type="entry name" value="Ig_sub"/>
</dbReference>
<feature type="compositionally biased region" description="Basic residues" evidence="9">
    <location>
        <begin position="360"/>
        <end position="375"/>
    </location>
</feature>
<dbReference type="AlphaFoldDB" id="A0A8S1BW88"/>
<evidence type="ECO:0000259" key="11">
    <source>
        <dbReference type="PROSITE" id="PS50835"/>
    </source>
</evidence>
<keyword evidence="5" id="KW-0472">Membrane</keyword>
<feature type="domain" description="Ig-like" evidence="11">
    <location>
        <begin position="150"/>
        <end position="234"/>
    </location>
</feature>
<dbReference type="PROSITE" id="PS50835">
    <property type="entry name" value="IG_LIKE"/>
    <property type="match status" value="3"/>
</dbReference>
<organism evidence="12 13">
    <name type="scientific">Cloeon dipterum</name>
    <dbReference type="NCBI Taxonomy" id="197152"/>
    <lineage>
        <taxon>Eukaryota</taxon>
        <taxon>Metazoa</taxon>
        <taxon>Ecdysozoa</taxon>
        <taxon>Arthropoda</taxon>
        <taxon>Hexapoda</taxon>
        <taxon>Insecta</taxon>
        <taxon>Pterygota</taxon>
        <taxon>Palaeoptera</taxon>
        <taxon>Ephemeroptera</taxon>
        <taxon>Pisciforma</taxon>
        <taxon>Baetidae</taxon>
        <taxon>Cloeon</taxon>
    </lineage>
</organism>